<dbReference type="Pfam" id="PF01363">
    <property type="entry name" value="FYVE"/>
    <property type="match status" value="1"/>
</dbReference>
<evidence type="ECO:0000256" key="1">
    <source>
        <dbReference type="ARBA" id="ARBA00022723"/>
    </source>
</evidence>
<reference evidence="7 8" key="1">
    <citation type="submission" date="2019-03" db="EMBL/GenBank/DDBJ databases">
        <authorList>
            <person name="Gaulin E."/>
            <person name="Dumas B."/>
        </authorList>
    </citation>
    <scope>NUCLEOTIDE SEQUENCE [LARGE SCALE GENOMIC DNA]</scope>
    <source>
        <strain evidence="7">CBS 568.67</strain>
    </source>
</reference>
<dbReference type="InterPro" id="IPR013083">
    <property type="entry name" value="Znf_RING/FYVE/PHD"/>
</dbReference>
<evidence type="ECO:0000313" key="7">
    <source>
        <dbReference type="EMBL" id="VFT90886.1"/>
    </source>
</evidence>
<name>A0A485L1D1_9STRA</name>
<dbReference type="CDD" id="cd00065">
    <property type="entry name" value="FYVE_like_SF"/>
    <property type="match status" value="1"/>
</dbReference>
<dbReference type="InterPro" id="IPR017455">
    <property type="entry name" value="Znf_FYVE-rel"/>
</dbReference>
<keyword evidence="8" id="KW-1185">Reference proteome</keyword>
<dbReference type="SUPFAM" id="SSF57903">
    <property type="entry name" value="FYVE/PHD zinc finger"/>
    <property type="match status" value="1"/>
</dbReference>
<sequence>MAAPVDAHSHVFRCPPLSDDDAAMYTQLAERTARELVAYAALEGGPIHWKHHAIDETFQVYRGTDKRTHSTNATDRIWCAFSEMHATLDEVQLMVCTETSEDFKAYHAKFHSDTLDAARLYNITVPPTEPSRPLAPFVGINWVLQKSPGKVLVRNRDWCFVEGQFEMQVNGRRAWIRVFKSVHLACVPELQADCGFARGHHVRSGVIFVETDSPGILGVVQLNHSHVKGESSGKVTDWLYATSMVQRFKHVADLQHAIRKYRLSQTTFLPMAQVTAVETVDACTVCAKLFDKAKKLNCRKCGDVVCRHCSQLHQVKYQGQWVEVRVCEPCVFGQSHPRRRSSVAVRLLSSKSSTSDEGTMRLRPGNSSLASTDVADDELYLHWDRRDTLIESTLVEAWDDRTKPIYQPAMAGKFNVTKFFATGGDVP</sequence>
<evidence type="ECO:0000313" key="8">
    <source>
        <dbReference type="Proteomes" id="UP000332933"/>
    </source>
</evidence>
<dbReference type="Gene3D" id="3.30.40.10">
    <property type="entry name" value="Zinc/RING finger domain, C3HC4 (zinc finger)"/>
    <property type="match status" value="1"/>
</dbReference>
<dbReference type="AlphaFoldDB" id="A0A485L1D1"/>
<dbReference type="EMBL" id="CAADRA010005531">
    <property type="protein sequence ID" value="VFT90886.1"/>
    <property type="molecule type" value="Genomic_DNA"/>
</dbReference>
<evidence type="ECO:0000313" key="6">
    <source>
        <dbReference type="EMBL" id="KAF0695104.1"/>
    </source>
</evidence>
<gene>
    <name evidence="7" type="primary">Aste57867_14058</name>
    <name evidence="6" type="ORF">As57867_014007</name>
    <name evidence="7" type="ORF">ASTE57867_14058</name>
</gene>
<evidence type="ECO:0000259" key="5">
    <source>
        <dbReference type="PROSITE" id="PS50178"/>
    </source>
</evidence>
<dbReference type="Proteomes" id="UP000332933">
    <property type="component" value="Unassembled WGS sequence"/>
</dbReference>
<dbReference type="EMBL" id="VJMH01005510">
    <property type="protein sequence ID" value="KAF0695104.1"/>
    <property type="molecule type" value="Genomic_DNA"/>
</dbReference>
<dbReference type="InterPro" id="IPR000306">
    <property type="entry name" value="Znf_FYVE"/>
</dbReference>
<organism evidence="7 8">
    <name type="scientific">Aphanomyces stellatus</name>
    <dbReference type="NCBI Taxonomy" id="120398"/>
    <lineage>
        <taxon>Eukaryota</taxon>
        <taxon>Sar</taxon>
        <taxon>Stramenopiles</taxon>
        <taxon>Oomycota</taxon>
        <taxon>Saprolegniomycetes</taxon>
        <taxon>Saprolegniales</taxon>
        <taxon>Verrucalvaceae</taxon>
        <taxon>Aphanomyces</taxon>
    </lineage>
</organism>
<dbReference type="InterPro" id="IPR023393">
    <property type="entry name" value="START-like_dom_sf"/>
</dbReference>
<dbReference type="GO" id="GO:0008270">
    <property type="term" value="F:zinc ion binding"/>
    <property type="evidence" value="ECO:0007669"/>
    <property type="project" value="UniProtKB-KW"/>
</dbReference>
<evidence type="ECO:0000256" key="2">
    <source>
        <dbReference type="ARBA" id="ARBA00022771"/>
    </source>
</evidence>
<dbReference type="InterPro" id="IPR011011">
    <property type="entry name" value="Znf_FYVE_PHD"/>
</dbReference>
<keyword evidence="3" id="KW-0862">Zinc</keyword>
<dbReference type="SUPFAM" id="SSF55961">
    <property type="entry name" value="Bet v1-like"/>
    <property type="match status" value="1"/>
</dbReference>
<dbReference type="InterPro" id="IPR052727">
    <property type="entry name" value="Rab4/Rab5_effector"/>
</dbReference>
<evidence type="ECO:0000256" key="3">
    <source>
        <dbReference type="ARBA" id="ARBA00022833"/>
    </source>
</evidence>
<dbReference type="OrthoDB" id="1295045at2759"/>
<dbReference type="PROSITE" id="PS50178">
    <property type="entry name" value="ZF_FYVE"/>
    <property type="match status" value="1"/>
</dbReference>
<evidence type="ECO:0000256" key="4">
    <source>
        <dbReference type="PROSITE-ProRule" id="PRU00091"/>
    </source>
</evidence>
<proteinExistence type="predicted"/>
<feature type="domain" description="FYVE-type" evidence="5">
    <location>
        <begin position="277"/>
        <end position="335"/>
    </location>
</feature>
<reference evidence="6" key="2">
    <citation type="submission" date="2019-06" db="EMBL/GenBank/DDBJ databases">
        <title>Genomics analysis of Aphanomyces spp. identifies a new class of oomycete effector associated with host adaptation.</title>
        <authorList>
            <person name="Gaulin E."/>
        </authorList>
    </citation>
    <scope>NUCLEOTIDE SEQUENCE</scope>
    <source>
        <strain evidence="6">CBS 578.67</strain>
    </source>
</reference>
<dbReference type="SMART" id="SM00064">
    <property type="entry name" value="FYVE"/>
    <property type="match status" value="1"/>
</dbReference>
<dbReference type="PANTHER" id="PTHR13510:SF44">
    <property type="entry name" value="RABENOSYN-5"/>
    <property type="match status" value="1"/>
</dbReference>
<dbReference type="PANTHER" id="PTHR13510">
    <property type="entry name" value="FYVE-FINGER-CONTAINING RAB5 EFFECTOR PROTEIN RABENOSYN-5-RELATED"/>
    <property type="match status" value="1"/>
</dbReference>
<dbReference type="Gene3D" id="3.30.530.20">
    <property type="match status" value="1"/>
</dbReference>
<keyword evidence="2 4" id="KW-0863">Zinc-finger</keyword>
<protein>
    <submittedName>
        <fullName evidence="7">Aste57867_14058 protein</fullName>
    </submittedName>
</protein>
<accession>A0A485L1D1</accession>
<keyword evidence="1" id="KW-0479">Metal-binding</keyword>